<dbReference type="InterPro" id="IPR001254">
    <property type="entry name" value="Trypsin_dom"/>
</dbReference>
<evidence type="ECO:0000256" key="5">
    <source>
        <dbReference type="ARBA" id="ARBA00022525"/>
    </source>
</evidence>
<proteinExistence type="predicted"/>
<dbReference type="EMBL" id="GBYB01011270">
    <property type="protein sequence ID" value="JAG81037.1"/>
    <property type="molecule type" value="Transcribed_RNA"/>
</dbReference>
<keyword evidence="7 13" id="KW-0732">Signal</keyword>
<dbReference type="PROSITE" id="PS50240">
    <property type="entry name" value="TRYPSIN_DOM"/>
    <property type="match status" value="1"/>
</dbReference>
<evidence type="ECO:0000256" key="1">
    <source>
        <dbReference type="ARBA" id="ARBA00001656"/>
    </source>
</evidence>
<dbReference type="InterPro" id="IPR043504">
    <property type="entry name" value="Peptidase_S1_PA_chymotrypsin"/>
</dbReference>
<evidence type="ECO:0000313" key="17">
    <source>
        <dbReference type="RefSeq" id="XP_011311419.1"/>
    </source>
</evidence>
<evidence type="ECO:0000256" key="4">
    <source>
        <dbReference type="ARBA" id="ARBA00017161"/>
    </source>
</evidence>
<evidence type="ECO:0000256" key="2">
    <source>
        <dbReference type="ARBA" id="ARBA00004613"/>
    </source>
</evidence>
<reference evidence="17" key="2">
    <citation type="submission" date="2025-04" db="UniProtKB">
        <authorList>
            <consortium name="RefSeq"/>
        </authorList>
    </citation>
    <scope>IDENTIFICATION</scope>
    <source>
        <strain evidence="17">USDA-PBARC FA_bdor</strain>
        <tissue evidence="17">Whole organism</tissue>
    </source>
</reference>
<dbReference type="PROSITE" id="PS00135">
    <property type="entry name" value="TRYPSIN_SER"/>
    <property type="match status" value="1"/>
</dbReference>
<evidence type="ECO:0000313" key="16">
    <source>
        <dbReference type="Proteomes" id="UP000694866"/>
    </source>
</evidence>
<evidence type="ECO:0000256" key="3">
    <source>
        <dbReference type="ARBA" id="ARBA00012050"/>
    </source>
</evidence>
<dbReference type="FunFam" id="2.40.10.10:FF:000146">
    <property type="entry name" value="Serine protease 53"/>
    <property type="match status" value="1"/>
</dbReference>
<dbReference type="GO" id="GO:0005576">
    <property type="term" value="C:extracellular region"/>
    <property type="evidence" value="ECO:0007669"/>
    <property type="project" value="UniProtKB-SubCell"/>
</dbReference>
<dbReference type="InterPro" id="IPR009003">
    <property type="entry name" value="Peptidase_S1_PA"/>
</dbReference>
<evidence type="ECO:0000256" key="13">
    <source>
        <dbReference type="SAM" id="SignalP"/>
    </source>
</evidence>
<feature type="chain" id="PRO_5044541795" description="Acrosin" evidence="13">
    <location>
        <begin position="18"/>
        <end position="268"/>
    </location>
</feature>
<evidence type="ECO:0000256" key="9">
    <source>
        <dbReference type="ARBA" id="ARBA00022825"/>
    </source>
</evidence>
<dbReference type="GeneID" id="105271528"/>
<evidence type="ECO:0000256" key="8">
    <source>
        <dbReference type="ARBA" id="ARBA00022801"/>
    </source>
</evidence>
<dbReference type="InterPro" id="IPR018114">
    <property type="entry name" value="TRYPSIN_HIS"/>
</dbReference>
<evidence type="ECO:0000256" key="10">
    <source>
        <dbReference type="ARBA" id="ARBA00023145"/>
    </source>
</evidence>
<comment type="catalytic activity">
    <reaction evidence="1">
        <text>Preferential cleavage: Arg-|-Xaa, Lys-|-Xaa.</text>
        <dbReference type="EC" id="3.4.21.10"/>
    </reaction>
</comment>
<keyword evidence="5" id="KW-0964">Secreted</keyword>
<evidence type="ECO:0000313" key="15">
    <source>
        <dbReference type="EMBL" id="JAG81037.1"/>
    </source>
</evidence>
<protein>
    <recommendedName>
        <fullName evidence="4">Acrosin</fullName>
        <ecNumber evidence="3">3.4.21.10</ecNumber>
    </recommendedName>
</protein>
<dbReference type="Proteomes" id="UP000694866">
    <property type="component" value="Unplaced"/>
</dbReference>
<evidence type="ECO:0000256" key="12">
    <source>
        <dbReference type="RuleBase" id="RU363034"/>
    </source>
</evidence>
<keyword evidence="8 12" id="KW-0378">Hydrolase</keyword>
<feature type="signal peptide" evidence="13">
    <location>
        <begin position="1"/>
        <end position="17"/>
    </location>
</feature>
<dbReference type="SMART" id="SM00020">
    <property type="entry name" value="Tryp_SPc"/>
    <property type="match status" value="1"/>
</dbReference>
<keyword evidence="9 12" id="KW-0720">Serine protease</keyword>
<dbReference type="CDD" id="cd00190">
    <property type="entry name" value="Tryp_SPc"/>
    <property type="match status" value="1"/>
</dbReference>
<evidence type="ECO:0000256" key="11">
    <source>
        <dbReference type="ARBA" id="ARBA00023157"/>
    </source>
</evidence>
<dbReference type="PANTHER" id="PTHR24252">
    <property type="entry name" value="ACROSIN-RELATED"/>
    <property type="match status" value="1"/>
</dbReference>
<dbReference type="SUPFAM" id="SSF50494">
    <property type="entry name" value="Trypsin-like serine proteases"/>
    <property type="match status" value="1"/>
</dbReference>
<feature type="domain" description="Peptidase S1" evidence="14">
    <location>
        <begin position="22"/>
        <end position="265"/>
    </location>
</feature>
<dbReference type="RefSeq" id="XP_011311419.1">
    <property type="nucleotide sequence ID" value="XM_011313117.1"/>
</dbReference>
<dbReference type="PANTHER" id="PTHR24252:SF8">
    <property type="entry name" value="ACROSIN"/>
    <property type="match status" value="1"/>
</dbReference>
<dbReference type="AlphaFoldDB" id="A0A0C9RRV3"/>
<dbReference type="EC" id="3.4.21.10" evidence="3"/>
<sequence length="268" mass="28942">MLFQYLIVAFLVAKGFATKSRITNGVTALPHKYPYQVSVQWGFPPLIRYRHMCGGSIIDPSWILTAGHCITEIPKIGSLQVVAGKHDLTNIEPGQQERLVDRRVVYESYPGGASQHDIGLLKLKSPFNYTDHIQPIGLPKSGKQHTGDVIISGWGSISTNMTPEYPSKLQAVEVSVLDLDTCLATFQLVFPETQIFDTQICTGPVGGDRSPCSGDSGGALMQFDVDGKAEQVGIVSWGAAPCGNGAPSVFTRVSSYVDWIAATLDGSR</sequence>
<dbReference type="PROSITE" id="PS00134">
    <property type="entry name" value="TRYPSIN_HIS"/>
    <property type="match status" value="1"/>
</dbReference>
<dbReference type="OrthoDB" id="10061449at2759"/>
<evidence type="ECO:0000256" key="6">
    <source>
        <dbReference type="ARBA" id="ARBA00022670"/>
    </source>
</evidence>
<accession>A0A9R1TIW9</accession>
<keyword evidence="11" id="KW-1015">Disulfide bond</keyword>
<keyword evidence="10" id="KW-0865">Zymogen</keyword>
<dbReference type="KEGG" id="fas:105271528"/>
<organism evidence="15">
    <name type="scientific">Fopius arisanus</name>
    <dbReference type="NCBI Taxonomy" id="64838"/>
    <lineage>
        <taxon>Eukaryota</taxon>
        <taxon>Metazoa</taxon>
        <taxon>Ecdysozoa</taxon>
        <taxon>Arthropoda</taxon>
        <taxon>Hexapoda</taxon>
        <taxon>Insecta</taxon>
        <taxon>Pterygota</taxon>
        <taxon>Neoptera</taxon>
        <taxon>Endopterygota</taxon>
        <taxon>Hymenoptera</taxon>
        <taxon>Apocrita</taxon>
        <taxon>Ichneumonoidea</taxon>
        <taxon>Braconidae</taxon>
        <taxon>Opiinae</taxon>
        <taxon>Fopius</taxon>
    </lineage>
</organism>
<dbReference type="Gene3D" id="2.40.10.10">
    <property type="entry name" value="Trypsin-like serine proteases"/>
    <property type="match status" value="1"/>
</dbReference>
<dbReference type="Pfam" id="PF00089">
    <property type="entry name" value="Trypsin"/>
    <property type="match status" value="1"/>
</dbReference>
<dbReference type="GO" id="GO:0006508">
    <property type="term" value="P:proteolysis"/>
    <property type="evidence" value="ECO:0007669"/>
    <property type="project" value="UniProtKB-KW"/>
</dbReference>
<keyword evidence="6 12" id="KW-0645">Protease</keyword>
<name>A0A0C9RRV3_9HYME</name>
<comment type="subcellular location">
    <subcellularLocation>
        <location evidence="2">Secreted</location>
    </subcellularLocation>
</comment>
<reference evidence="15" key="1">
    <citation type="submission" date="2015-01" db="EMBL/GenBank/DDBJ databases">
        <title>Transcriptome Assembly of Fopius arisanus.</title>
        <authorList>
            <person name="Geib S."/>
        </authorList>
    </citation>
    <scope>NUCLEOTIDE SEQUENCE</scope>
</reference>
<evidence type="ECO:0000256" key="7">
    <source>
        <dbReference type="ARBA" id="ARBA00022729"/>
    </source>
</evidence>
<dbReference type="InterPro" id="IPR033116">
    <property type="entry name" value="TRYPSIN_SER"/>
</dbReference>
<dbReference type="PRINTS" id="PR00722">
    <property type="entry name" value="CHYMOTRYPSIN"/>
</dbReference>
<keyword evidence="16" id="KW-1185">Reference proteome</keyword>
<accession>A0A0C9RRV3</accession>
<dbReference type="InterPro" id="IPR001314">
    <property type="entry name" value="Peptidase_S1A"/>
</dbReference>
<gene>
    <name evidence="15" type="primary">TRYP_4</name>
    <name evidence="17" type="synonym">LOC105271528</name>
    <name evidence="15" type="ORF">g.14609</name>
</gene>
<dbReference type="GO" id="GO:0004252">
    <property type="term" value="F:serine-type endopeptidase activity"/>
    <property type="evidence" value="ECO:0007669"/>
    <property type="project" value="InterPro"/>
</dbReference>
<evidence type="ECO:0000259" key="14">
    <source>
        <dbReference type="PROSITE" id="PS50240"/>
    </source>
</evidence>